<reference evidence="2 3" key="1">
    <citation type="submission" date="2021-06" db="EMBL/GenBank/DDBJ databases">
        <title>Actinoplanes lichenicola sp. nov., and Actinoplanes ovalisporus sp. nov., isolated from lichen in Thailand.</title>
        <authorList>
            <person name="Saeng-In P."/>
            <person name="Kanchanasin P."/>
            <person name="Yuki M."/>
            <person name="Kudo T."/>
            <person name="Ohkuma M."/>
            <person name="Phongsopitanun W."/>
            <person name="Tanasupawat S."/>
        </authorList>
    </citation>
    <scope>NUCLEOTIDE SEQUENCE [LARGE SCALE GENOMIC DNA]</scope>
    <source>
        <strain evidence="2 3">NBRC 110975</strain>
    </source>
</reference>
<protein>
    <submittedName>
        <fullName evidence="2">ASCH domain-containing protein</fullName>
    </submittedName>
</protein>
<dbReference type="Pfam" id="PF04266">
    <property type="entry name" value="ASCH"/>
    <property type="match status" value="1"/>
</dbReference>
<dbReference type="SMART" id="SM01022">
    <property type="entry name" value="ASCH"/>
    <property type="match status" value="1"/>
</dbReference>
<dbReference type="InterPro" id="IPR007374">
    <property type="entry name" value="ASCH_domain"/>
</dbReference>
<dbReference type="Proteomes" id="UP001519654">
    <property type="component" value="Unassembled WGS sequence"/>
</dbReference>
<sequence>MTTPAPLQRLRFRGVHLAAVRAGTKRVTMRFDDPLRVGPALLVFAPTAGHDEVTLPGQIVSTVAKRVDHITDDEAREDGFAAAADVLPGLRDYYPQLRADSEIVIVRFDLDNSAGTEGP</sequence>
<dbReference type="InterPro" id="IPR015947">
    <property type="entry name" value="PUA-like_sf"/>
</dbReference>
<dbReference type="Gene3D" id="2.30.130.30">
    <property type="entry name" value="Hypothetical protein"/>
    <property type="match status" value="1"/>
</dbReference>
<evidence type="ECO:0000259" key="1">
    <source>
        <dbReference type="SMART" id="SM01022"/>
    </source>
</evidence>
<accession>A0ABS5YKG3</accession>
<dbReference type="PANTHER" id="PTHR42250">
    <property type="entry name" value="ASCH DOMAIN-CONTAINING PROTEIN"/>
    <property type="match status" value="1"/>
</dbReference>
<keyword evidence="3" id="KW-1185">Reference proteome</keyword>
<proteinExistence type="predicted"/>
<organism evidence="2 3">
    <name type="scientific">Paractinoplanes bogorensis</name>
    <dbReference type="NCBI Taxonomy" id="1610840"/>
    <lineage>
        <taxon>Bacteria</taxon>
        <taxon>Bacillati</taxon>
        <taxon>Actinomycetota</taxon>
        <taxon>Actinomycetes</taxon>
        <taxon>Micromonosporales</taxon>
        <taxon>Micromonosporaceae</taxon>
        <taxon>Paractinoplanes</taxon>
    </lineage>
</organism>
<feature type="domain" description="ASCH" evidence="1">
    <location>
        <begin position="10"/>
        <end position="112"/>
    </location>
</feature>
<dbReference type="RefSeq" id="WP_215786070.1">
    <property type="nucleotide sequence ID" value="NZ_JAHKKG010000003.1"/>
</dbReference>
<dbReference type="PANTHER" id="PTHR42250:SF1">
    <property type="entry name" value="ASCH DOMAIN-CONTAINING PROTEIN"/>
    <property type="match status" value="1"/>
</dbReference>
<evidence type="ECO:0000313" key="3">
    <source>
        <dbReference type="Proteomes" id="UP001519654"/>
    </source>
</evidence>
<dbReference type="EMBL" id="JAHKKG010000003">
    <property type="protein sequence ID" value="MBU2663954.1"/>
    <property type="molecule type" value="Genomic_DNA"/>
</dbReference>
<comment type="caution">
    <text evidence="2">The sequence shown here is derived from an EMBL/GenBank/DDBJ whole genome shotgun (WGS) entry which is preliminary data.</text>
</comment>
<gene>
    <name evidence="2" type="ORF">KOI35_10680</name>
</gene>
<name>A0ABS5YKG3_9ACTN</name>
<evidence type="ECO:0000313" key="2">
    <source>
        <dbReference type="EMBL" id="MBU2663954.1"/>
    </source>
</evidence>
<dbReference type="SUPFAM" id="SSF88697">
    <property type="entry name" value="PUA domain-like"/>
    <property type="match status" value="1"/>
</dbReference>